<feature type="compositionally biased region" description="Polar residues" evidence="2">
    <location>
        <begin position="358"/>
        <end position="369"/>
    </location>
</feature>
<sequence>MSLSLRSAKAKLTRAKNALDTLCKGAEGVITPLETLQGNEEDILGKLQGQKGIIRRKALPLKGARSQLEEAINNLTNNFDRMGEEEKGSERAECEQRIETAWDSVAHADTLLGLMTEAEADISQSVDNILQRQERRRIAQERMNGAQSSTQPIQAENSYQLPMATQLLPRLQVPKFTGKRRDWENFWSTFKANIEDQAIPTMLNFNYLINALQGEAREAVNRFQVAEENYAEVVKWLQQKYGKDSLLIDELYKRLEDYEAEGDSTRAQRRLLDEVSTAMIQLKNKGPDINHRWLLNVIFRKFKAPLQTKMLEKRGKLNSVDEWTWDKFYEVADNLLNKEEELERAKATLTKEEGTKGTPRNQTNNRPCI</sequence>
<organism evidence="3 4">
    <name type="scientific">Ancylostoma ceylanicum</name>
    <dbReference type="NCBI Taxonomy" id="53326"/>
    <lineage>
        <taxon>Eukaryota</taxon>
        <taxon>Metazoa</taxon>
        <taxon>Ecdysozoa</taxon>
        <taxon>Nematoda</taxon>
        <taxon>Chromadorea</taxon>
        <taxon>Rhabditida</taxon>
        <taxon>Rhabditina</taxon>
        <taxon>Rhabditomorpha</taxon>
        <taxon>Strongyloidea</taxon>
        <taxon>Ancylostomatidae</taxon>
        <taxon>Ancylostomatinae</taxon>
        <taxon>Ancylostoma</taxon>
    </lineage>
</organism>
<protein>
    <submittedName>
        <fullName evidence="3">Uncharacterized protein</fullName>
    </submittedName>
</protein>
<dbReference type="PANTHER" id="PTHR22954:SF3">
    <property type="entry name" value="PROTEIN CBG08539"/>
    <property type="match status" value="1"/>
</dbReference>
<feature type="coiled-coil region" evidence="1">
    <location>
        <begin position="209"/>
        <end position="268"/>
    </location>
</feature>
<dbReference type="InterPro" id="IPR005312">
    <property type="entry name" value="DUF1759"/>
</dbReference>
<dbReference type="Pfam" id="PF03564">
    <property type="entry name" value="DUF1759"/>
    <property type="match status" value="1"/>
</dbReference>
<feature type="region of interest" description="Disordered" evidence="2">
    <location>
        <begin position="347"/>
        <end position="369"/>
    </location>
</feature>
<dbReference type="Proteomes" id="UP000024635">
    <property type="component" value="Unassembled WGS sequence"/>
</dbReference>
<comment type="caution">
    <text evidence="3">The sequence shown here is derived from an EMBL/GenBank/DDBJ whole genome shotgun (WGS) entry which is preliminary data.</text>
</comment>
<evidence type="ECO:0000256" key="2">
    <source>
        <dbReference type="SAM" id="MobiDB-lite"/>
    </source>
</evidence>
<dbReference type="EMBL" id="JARK01000413">
    <property type="protein sequence ID" value="EYC37238.1"/>
    <property type="molecule type" value="Genomic_DNA"/>
</dbReference>
<evidence type="ECO:0000256" key="1">
    <source>
        <dbReference type="SAM" id="Coils"/>
    </source>
</evidence>
<keyword evidence="4" id="KW-1185">Reference proteome</keyword>
<gene>
    <name evidence="3" type="primary">Acey_s0813.g2484</name>
    <name evidence="3" type="ORF">Y032_0813g2484</name>
</gene>
<reference evidence="4" key="1">
    <citation type="journal article" date="2015" name="Nat. Genet.">
        <title>The genome and transcriptome of the zoonotic hookworm Ancylostoma ceylanicum identify infection-specific gene families.</title>
        <authorList>
            <person name="Schwarz E.M."/>
            <person name="Hu Y."/>
            <person name="Antoshechkin I."/>
            <person name="Miller M.M."/>
            <person name="Sternberg P.W."/>
            <person name="Aroian R.V."/>
        </authorList>
    </citation>
    <scope>NUCLEOTIDE SEQUENCE</scope>
    <source>
        <strain evidence="4">HY135</strain>
    </source>
</reference>
<keyword evidence="1" id="KW-0175">Coiled coil</keyword>
<dbReference type="OrthoDB" id="5863857at2759"/>
<accession>A0A016WE03</accession>
<evidence type="ECO:0000313" key="3">
    <source>
        <dbReference type="EMBL" id="EYC37238.1"/>
    </source>
</evidence>
<dbReference type="PANTHER" id="PTHR22954">
    <property type="entry name" value="RETROVIRAL PROTEASE-RELATED"/>
    <property type="match status" value="1"/>
</dbReference>
<evidence type="ECO:0000313" key="4">
    <source>
        <dbReference type="Proteomes" id="UP000024635"/>
    </source>
</evidence>
<name>A0A016WE03_9BILA</name>
<proteinExistence type="predicted"/>
<dbReference type="AlphaFoldDB" id="A0A016WE03"/>